<dbReference type="Proteomes" id="UP001374535">
    <property type="component" value="Chromosome 2"/>
</dbReference>
<sequence>MKAPCSVVFSAASCAWHWKPQSRLQREPYPVVQNPCHLRLRHPIRWHTELHHRTQVVFVERSPSQQCSELEERAKRFRIRARRNRERRGCGVEKGERKPAPPGRVGRRTRCTVANRRLWGGASPVRDAKIT</sequence>
<dbReference type="AlphaFoldDB" id="A0AAQ3P440"/>
<accession>A0AAQ3P440</accession>
<gene>
    <name evidence="2" type="ORF">V8G54_008948</name>
</gene>
<feature type="compositionally biased region" description="Basic and acidic residues" evidence="1">
    <location>
        <begin position="87"/>
        <end position="99"/>
    </location>
</feature>
<proteinExistence type="predicted"/>
<reference evidence="2 3" key="1">
    <citation type="journal article" date="2023" name="Life. Sci Alliance">
        <title>Evolutionary insights into 3D genome organization and epigenetic landscape of Vigna mungo.</title>
        <authorList>
            <person name="Junaid A."/>
            <person name="Singh B."/>
            <person name="Bhatia S."/>
        </authorList>
    </citation>
    <scope>NUCLEOTIDE SEQUENCE [LARGE SCALE GENOMIC DNA]</scope>
    <source>
        <strain evidence="2">Urdbean</strain>
    </source>
</reference>
<organism evidence="2 3">
    <name type="scientific">Vigna mungo</name>
    <name type="common">Black gram</name>
    <name type="synonym">Phaseolus mungo</name>
    <dbReference type="NCBI Taxonomy" id="3915"/>
    <lineage>
        <taxon>Eukaryota</taxon>
        <taxon>Viridiplantae</taxon>
        <taxon>Streptophyta</taxon>
        <taxon>Embryophyta</taxon>
        <taxon>Tracheophyta</taxon>
        <taxon>Spermatophyta</taxon>
        <taxon>Magnoliopsida</taxon>
        <taxon>eudicotyledons</taxon>
        <taxon>Gunneridae</taxon>
        <taxon>Pentapetalae</taxon>
        <taxon>rosids</taxon>
        <taxon>fabids</taxon>
        <taxon>Fabales</taxon>
        <taxon>Fabaceae</taxon>
        <taxon>Papilionoideae</taxon>
        <taxon>50 kb inversion clade</taxon>
        <taxon>NPAAA clade</taxon>
        <taxon>indigoferoid/millettioid clade</taxon>
        <taxon>Phaseoleae</taxon>
        <taxon>Vigna</taxon>
    </lineage>
</organism>
<keyword evidence="3" id="KW-1185">Reference proteome</keyword>
<protein>
    <submittedName>
        <fullName evidence="2">Uncharacterized protein</fullName>
    </submittedName>
</protein>
<evidence type="ECO:0000313" key="2">
    <source>
        <dbReference type="EMBL" id="WVZ21626.1"/>
    </source>
</evidence>
<dbReference type="EMBL" id="CP144699">
    <property type="protein sequence ID" value="WVZ21626.1"/>
    <property type="molecule type" value="Genomic_DNA"/>
</dbReference>
<feature type="region of interest" description="Disordered" evidence="1">
    <location>
        <begin position="85"/>
        <end position="108"/>
    </location>
</feature>
<evidence type="ECO:0000256" key="1">
    <source>
        <dbReference type="SAM" id="MobiDB-lite"/>
    </source>
</evidence>
<evidence type="ECO:0000313" key="3">
    <source>
        <dbReference type="Proteomes" id="UP001374535"/>
    </source>
</evidence>
<name>A0AAQ3P440_VIGMU</name>